<accession>A0ABU2EGN9</accession>
<proteinExistence type="predicted"/>
<dbReference type="RefSeq" id="WP_310839454.1">
    <property type="nucleotide sequence ID" value="NZ_JAVLSJ010000001.1"/>
</dbReference>
<evidence type="ECO:0000313" key="2">
    <source>
        <dbReference type="Proteomes" id="UP001246576"/>
    </source>
</evidence>
<protein>
    <recommendedName>
        <fullName evidence="3">N-acetyltransferase domain-containing protein</fullName>
    </recommendedName>
</protein>
<reference evidence="1" key="1">
    <citation type="submission" date="2023-09" db="EMBL/GenBank/DDBJ databases">
        <title>Description of first Herbaspirillum huttiense subsp. nephrolepsisexaltata and Herbaspirillum huttiense subsp. lycopersicon.</title>
        <authorList>
            <person name="Poudel M."/>
            <person name="Sharma A."/>
            <person name="Goss E."/>
            <person name="Tapia J.H."/>
            <person name="Harmon C.M."/>
            <person name="Jones J.B."/>
        </authorList>
    </citation>
    <scope>NUCLEOTIDE SEQUENCE</scope>
    <source>
        <strain evidence="1">SE1</strain>
    </source>
</reference>
<evidence type="ECO:0008006" key="3">
    <source>
        <dbReference type="Google" id="ProtNLM"/>
    </source>
</evidence>
<keyword evidence="2" id="KW-1185">Reference proteome</keyword>
<name>A0ABU2EGN9_9BURK</name>
<evidence type="ECO:0000313" key="1">
    <source>
        <dbReference type="EMBL" id="MDR9847032.1"/>
    </source>
</evidence>
<dbReference type="EMBL" id="JAVLSJ010000001">
    <property type="protein sequence ID" value="MDR9847032.1"/>
    <property type="molecule type" value="Genomic_DNA"/>
</dbReference>
<organism evidence="1 2">
    <name type="scientific">Herbaspirillum huttiense subsp. lycopersici</name>
    <dbReference type="NCBI Taxonomy" id="3074428"/>
    <lineage>
        <taxon>Bacteria</taxon>
        <taxon>Pseudomonadati</taxon>
        <taxon>Pseudomonadota</taxon>
        <taxon>Betaproteobacteria</taxon>
        <taxon>Burkholderiales</taxon>
        <taxon>Oxalobacteraceae</taxon>
        <taxon>Herbaspirillum</taxon>
    </lineage>
</organism>
<dbReference type="Proteomes" id="UP001246576">
    <property type="component" value="Unassembled WGS sequence"/>
</dbReference>
<sequence length="322" mass="36295">MSAAGDLIIERRPRPAKHSLSLLSRIYVERGTKADWDLLHELHYKAERLGIGPKIFRCMLDGQVIGVGVMTVPKMLLSGRNEAMPHMRPNTNGRDSKLINRHRALWLNAHSCTNSRLVLDTMYRGAGIAYRMQNLMMRMTGCKIVEFQSSMSKFNPFAAKAGMRFTRPRRSAHYEKGLAFFRRWFVSEPMDYVGIKGELDSMAPGVRTRCVAEMRKFYYTCSSMEKSGDNRANGTSRVEAMEVGYLLKSLQQLVLASPLYGIYSNPDFGRQLPPRLPLTAFDHQAVTQPLALDLAIESMAQIDAPEINLNTEEADAPDSQAD</sequence>
<gene>
    <name evidence="1" type="ORF">RI048_02280</name>
</gene>
<comment type="caution">
    <text evidence="1">The sequence shown here is derived from an EMBL/GenBank/DDBJ whole genome shotgun (WGS) entry which is preliminary data.</text>
</comment>